<reference evidence="2" key="1">
    <citation type="submission" date="2021-01" db="EMBL/GenBank/DDBJ databases">
        <authorList>
            <person name="Corre E."/>
            <person name="Pelletier E."/>
            <person name="Niang G."/>
            <person name="Scheremetjew M."/>
            <person name="Finn R."/>
            <person name="Kale V."/>
            <person name="Holt S."/>
            <person name="Cochrane G."/>
            <person name="Meng A."/>
            <person name="Brown T."/>
            <person name="Cohen L."/>
        </authorList>
    </citation>
    <scope>NUCLEOTIDE SEQUENCE</scope>
    <source>
        <strain evidence="2">CCMP1243</strain>
    </source>
</reference>
<protein>
    <submittedName>
        <fullName evidence="2">Uncharacterized protein</fullName>
    </submittedName>
</protein>
<name>A0A7S2WQR8_9STRA</name>
<proteinExistence type="predicted"/>
<accession>A0A7S2WQR8</accession>
<gene>
    <name evidence="2" type="ORF">RMAR1173_LOCUS15066</name>
</gene>
<evidence type="ECO:0000256" key="1">
    <source>
        <dbReference type="SAM" id="MobiDB-lite"/>
    </source>
</evidence>
<dbReference type="EMBL" id="HBHJ01022870">
    <property type="protein sequence ID" value="CAD9700687.1"/>
    <property type="molecule type" value="Transcribed_RNA"/>
</dbReference>
<dbReference type="AlphaFoldDB" id="A0A7S2WQR8"/>
<evidence type="ECO:0000313" key="2">
    <source>
        <dbReference type="EMBL" id="CAD9700687.1"/>
    </source>
</evidence>
<feature type="region of interest" description="Disordered" evidence="1">
    <location>
        <begin position="1"/>
        <end position="37"/>
    </location>
</feature>
<organism evidence="2">
    <name type="scientific">Rhizochromulina marina</name>
    <dbReference type="NCBI Taxonomy" id="1034831"/>
    <lineage>
        <taxon>Eukaryota</taxon>
        <taxon>Sar</taxon>
        <taxon>Stramenopiles</taxon>
        <taxon>Ochrophyta</taxon>
        <taxon>Dictyochophyceae</taxon>
        <taxon>Rhizochromulinales</taxon>
        <taxon>Rhizochromulina</taxon>
    </lineage>
</organism>
<sequence length="101" mass="12128">MMADICKERQELDRRDLHLAGEHRRFPPPPSEDHLLSPRRQYQRDEVKKLLRRRQQRDRILQEKEEMYELMKKVEKVPAVRPLGSFAARGDGSRSFGTWRS</sequence>